<proteinExistence type="predicted"/>
<dbReference type="Proteomes" id="UP000789396">
    <property type="component" value="Unassembled WGS sequence"/>
</dbReference>
<evidence type="ECO:0000313" key="2">
    <source>
        <dbReference type="EMBL" id="CAG8502702.1"/>
    </source>
</evidence>
<accession>A0A9N8ZPE7</accession>
<gene>
    <name evidence="2" type="ORF">RFULGI_LOCUS2514</name>
</gene>
<comment type="caution">
    <text evidence="2">The sequence shown here is derived from an EMBL/GenBank/DDBJ whole genome shotgun (WGS) entry which is preliminary data.</text>
</comment>
<protein>
    <submittedName>
        <fullName evidence="2">19762_t:CDS:1</fullName>
    </submittedName>
</protein>
<evidence type="ECO:0000313" key="3">
    <source>
        <dbReference type="Proteomes" id="UP000789396"/>
    </source>
</evidence>
<keyword evidence="3" id="KW-1185">Reference proteome</keyword>
<feature type="compositionally biased region" description="Polar residues" evidence="1">
    <location>
        <begin position="34"/>
        <end position="63"/>
    </location>
</feature>
<feature type="compositionally biased region" description="Polar residues" evidence="1">
    <location>
        <begin position="87"/>
        <end position="110"/>
    </location>
</feature>
<name>A0A9N8ZPE7_9GLOM</name>
<dbReference type="AlphaFoldDB" id="A0A9N8ZPE7"/>
<evidence type="ECO:0000256" key="1">
    <source>
        <dbReference type="SAM" id="MobiDB-lite"/>
    </source>
</evidence>
<organism evidence="2 3">
    <name type="scientific">Racocetra fulgida</name>
    <dbReference type="NCBI Taxonomy" id="60492"/>
    <lineage>
        <taxon>Eukaryota</taxon>
        <taxon>Fungi</taxon>
        <taxon>Fungi incertae sedis</taxon>
        <taxon>Mucoromycota</taxon>
        <taxon>Glomeromycotina</taxon>
        <taxon>Glomeromycetes</taxon>
        <taxon>Diversisporales</taxon>
        <taxon>Gigasporaceae</taxon>
        <taxon>Racocetra</taxon>
    </lineage>
</organism>
<sequence length="125" mass="13793">MHTPPSRAGAPVTQNYGGISGYYPPQKGGYPKQTGYSQPTYSQPNAYPNMQGSHHYARQNSGYQGYPPTTPPPNQQSFSPITPPPNQQSFPPNTLSVNQQHANPQKPQSNEKPKSKHGLLNFKKF</sequence>
<dbReference type="EMBL" id="CAJVPZ010001917">
    <property type="protein sequence ID" value="CAG8502702.1"/>
    <property type="molecule type" value="Genomic_DNA"/>
</dbReference>
<reference evidence="2" key="1">
    <citation type="submission" date="2021-06" db="EMBL/GenBank/DDBJ databases">
        <authorList>
            <person name="Kallberg Y."/>
            <person name="Tangrot J."/>
            <person name="Rosling A."/>
        </authorList>
    </citation>
    <scope>NUCLEOTIDE SEQUENCE</scope>
    <source>
        <strain evidence="2">IN212</strain>
    </source>
</reference>
<feature type="region of interest" description="Disordered" evidence="1">
    <location>
        <begin position="1"/>
        <end position="125"/>
    </location>
</feature>